<evidence type="ECO:0000256" key="4">
    <source>
        <dbReference type="ARBA" id="ARBA00013068"/>
    </source>
</evidence>
<dbReference type="PANTHER" id="PTHR11627">
    <property type="entry name" value="FRUCTOSE-BISPHOSPHATE ALDOLASE"/>
    <property type="match status" value="1"/>
</dbReference>
<dbReference type="Proteomes" id="UP000267223">
    <property type="component" value="Unassembled WGS sequence"/>
</dbReference>
<evidence type="ECO:0000256" key="8">
    <source>
        <dbReference type="ARBA" id="ARBA00072515"/>
    </source>
</evidence>
<dbReference type="NCBIfam" id="NF033379">
    <property type="entry name" value="FrucBisAld_I"/>
    <property type="match status" value="1"/>
</dbReference>
<evidence type="ECO:0000256" key="7">
    <source>
        <dbReference type="ARBA" id="ARBA00029799"/>
    </source>
</evidence>
<evidence type="ECO:0000256" key="5">
    <source>
        <dbReference type="ARBA" id="ARBA00023152"/>
    </source>
</evidence>
<comment type="catalytic activity">
    <reaction evidence="1">
        <text>beta-D-fructose 1,6-bisphosphate = D-glyceraldehyde 3-phosphate + dihydroxyacetone phosphate</text>
        <dbReference type="Rhea" id="RHEA:14729"/>
        <dbReference type="ChEBI" id="CHEBI:32966"/>
        <dbReference type="ChEBI" id="CHEBI:57642"/>
        <dbReference type="ChEBI" id="CHEBI:59776"/>
        <dbReference type="EC" id="4.1.2.13"/>
    </reaction>
</comment>
<dbReference type="Gene3D" id="3.20.20.70">
    <property type="entry name" value="Aldolase class I"/>
    <property type="match status" value="1"/>
</dbReference>
<dbReference type="GO" id="GO:0004332">
    <property type="term" value="F:fructose-bisphosphate aldolase activity"/>
    <property type="evidence" value="ECO:0007669"/>
    <property type="project" value="UniProtKB-EC"/>
</dbReference>
<gene>
    <name evidence="9" type="ORF">EFY79_14540</name>
</gene>
<dbReference type="GO" id="GO:0006096">
    <property type="term" value="P:glycolytic process"/>
    <property type="evidence" value="ECO:0007669"/>
    <property type="project" value="UniProtKB-UniPathway"/>
</dbReference>
<name>A0A3M9NAV5_9BACT</name>
<dbReference type="RefSeq" id="WP_123121445.1">
    <property type="nucleotide sequence ID" value="NZ_RJJR01000012.1"/>
</dbReference>
<dbReference type="AlphaFoldDB" id="A0A3M9NAV5"/>
<keyword evidence="5" id="KW-0324">Glycolysis</keyword>
<evidence type="ECO:0000256" key="1">
    <source>
        <dbReference type="ARBA" id="ARBA00000441"/>
    </source>
</evidence>
<evidence type="ECO:0000256" key="3">
    <source>
        <dbReference type="ARBA" id="ARBA00010387"/>
    </source>
</evidence>
<evidence type="ECO:0000313" key="10">
    <source>
        <dbReference type="Proteomes" id="UP000267223"/>
    </source>
</evidence>
<dbReference type="OrthoDB" id="9813469at2"/>
<evidence type="ECO:0000313" key="9">
    <source>
        <dbReference type="EMBL" id="RNI34891.1"/>
    </source>
</evidence>
<evidence type="ECO:0000256" key="2">
    <source>
        <dbReference type="ARBA" id="ARBA00004714"/>
    </source>
</evidence>
<dbReference type="EMBL" id="RJJR01000012">
    <property type="protein sequence ID" value="RNI34891.1"/>
    <property type="molecule type" value="Genomic_DNA"/>
</dbReference>
<dbReference type="SUPFAM" id="SSF51569">
    <property type="entry name" value="Aldolase"/>
    <property type="match status" value="1"/>
</dbReference>
<reference evidence="9 10" key="1">
    <citation type="submission" date="2018-11" db="EMBL/GenBank/DDBJ databases">
        <title>Draft genome sequence of Ferruginibacter sp. BO-59.</title>
        <authorList>
            <person name="Im W.T."/>
        </authorList>
    </citation>
    <scope>NUCLEOTIDE SEQUENCE [LARGE SCALE GENOMIC DNA]</scope>
    <source>
        <strain evidence="9 10">BO-59</strain>
    </source>
</reference>
<proteinExistence type="inferred from homology"/>
<dbReference type="Pfam" id="PF00274">
    <property type="entry name" value="Glycolytic"/>
    <property type="match status" value="1"/>
</dbReference>
<dbReference type="UniPathway" id="UPA00109">
    <property type="reaction ID" value="UER00183"/>
</dbReference>
<comment type="pathway">
    <text evidence="2">Carbohydrate degradation; glycolysis; D-glyceraldehyde 3-phosphate and glycerone phosphate from D-glucose: step 4/4.</text>
</comment>
<accession>A0A3M9NAV5</accession>
<dbReference type="EC" id="4.1.2.13" evidence="4"/>
<dbReference type="InterPro" id="IPR000741">
    <property type="entry name" value="FBA_I"/>
</dbReference>
<keyword evidence="10" id="KW-1185">Reference proteome</keyword>
<comment type="similarity">
    <text evidence="3">Belongs to the class I fructose-bisphosphate aldolase family.</text>
</comment>
<organism evidence="9 10">
    <name type="scientific">Hanamia caeni</name>
    <dbReference type="NCBI Taxonomy" id="2294116"/>
    <lineage>
        <taxon>Bacteria</taxon>
        <taxon>Pseudomonadati</taxon>
        <taxon>Bacteroidota</taxon>
        <taxon>Chitinophagia</taxon>
        <taxon>Chitinophagales</taxon>
        <taxon>Chitinophagaceae</taxon>
        <taxon>Hanamia</taxon>
    </lineage>
</organism>
<protein>
    <recommendedName>
        <fullName evidence="8">Probable fructose-bisphosphate aldolase class 1</fullName>
        <ecNumber evidence="4">4.1.2.13</ecNumber>
    </recommendedName>
    <alternativeName>
        <fullName evidence="7">Fructose-bisphosphate aldolase class I</fullName>
    </alternativeName>
</protein>
<evidence type="ECO:0000256" key="6">
    <source>
        <dbReference type="ARBA" id="ARBA00023239"/>
    </source>
</evidence>
<dbReference type="FunFam" id="3.20.20.70:FF:000140">
    <property type="entry name" value="Fructose-bisphosphate aldolase"/>
    <property type="match status" value="1"/>
</dbReference>
<keyword evidence="6" id="KW-0456">Lyase</keyword>
<dbReference type="InterPro" id="IPR013785">
    <property type="entry name" value="Aldolase_TIM"/>
</dbReference>
<comment type="caution">
    <text evidence="9">The sequence shown here is derived from an EMBL/GenBank/DDBJ whole genome shotgun (WGS) entry which is preliminary data.</text>
</comment>
<sequence>MNKDILKETIAELFSDHKGLLAMDESISTCNKRFAAAGIPETVEMRRKYRELIVTTKGLNEGIGGAILFDETVRQNTKDGIQMAEALKRNGIIPGIKVDKHAKPMAGFRGEKITEGLDGLRERLEEYKTLGMRFAKWRAVISIGENIPSVECIEANAVALARYAALCQEADIVPIVEPEVLMDGNHSIDKCYEVTEQVQKILFYQLYKYRIETEGMILKPNMIIQGDESDEKNSVDKVAEYTVNCLLASVPANVPAVAFLSGGQPPELATAHLNAINKNYKKRLPWTVSFSFARAIQQPALEAWNGKDENVEKAQALLYMRAKLNAIARSGQYNLSMEK</sequence>